<feature type="compositionally biased region" description="Basic and acidic residues" evidence="1">
    <location>
        <begin position="647"/>
        <end position="657"/>
    </location>
</feature>
<feature type="compositionally biased region" description="Basic and acidic residues" evidence="1">
    <location>
        <begin position="164"/>
        <end position="176"/>
    </location>
</feature>
<reference evidence="2" key="2">
    <citation type="submission" date="2021-08" db="EMBL/GenBank/DDBJ databases">
        <authorList>
            <person name="Eriksson T."/>
        </authorList>
    </citation>
    <scope>NUCLEOTIDE SEQUENCE</scope>
    <source>
        <strain evidence="2">Stoneville</strain>
        <tissue evidence="2">Whole head</tissue>
    </source>
</reference>
<comment type="caution">
    <text evidence="2">The sequence shown here is derived from an EMBL/GenBank/DDBJ whole genome shotgun (WGS) entry which is preliminary data.</text>
</comment>
<dbReference type="EMBL" id="JABDTM020024212">
    <property type="protein sequence ID" value="KAH0814522.1"/>
    <property type="molecule type" value="Genomic_DNA"/>
</dbReference>
<dbReference type="Proteomes" id="UP000719412">
    <property type="component" value="Unassembled WGS sequence"/>
</dbReference>
<name>A0A8J6LBN7_TENMO</name>
<feature type="region of interest" description="Disordered" evidence="1">
    <location>
        <begin position="862"/>
        <end position="892"/>
    </location>
</feature>
<accession>A0A8J6LBN7</accession>
<feature type="region of interest" description="Disordered" evidence="1">
    <location>
        <begin position="71"/>
        <end position="121"/>
    </location>
</feature>
<dbReference type="AlphaFoldDB" id="A0A8J6LBN7"/>
<evidence type="ECO:0000256" key="1">
    <source>
        <dbReference type="SAM" id="MobiDB-lite"/>
    </source>
</evidence>
<protein>
    <submittedName>
        <fullName evidence="2">Uncharacterized protein</fullName>
    </submittedName>
</protein>
<feature type="compositionally biased region" description="Polar residues" evidence="1">
    <location>
        <begin position="76"/>
        <end position="90"/>
    </location>
</feature>
<reference evidence="2" key="1">
    <citation type="journal article" date="2020" name="J Insects Food Feed">
        <title>The yellow mealworm (Tenebrio molitor) genome: a resource for the emerging insects as food and feed industry.</title>
        <authorList>
            <person name="Eriksson T."/>
            <person name="Andere A."/>
            <person name="Kelstrup H."/>
            <person name="Emery V."/>
            <person name="Picard C."/>
        </authorList>
    </citation>
    <scope>NUCLEOTIDE SEQUENCE</scope>
    <source>
        <strain evidence="2">Stoneville</strain>
        <tissue evidence="2">Whole head</tissue>
    </source>
</reference>
<evidence type="ECO:0000313" key="3">
    <source>
        <dbReference type="Proteomes" id="UP000719412"/>
    </source>
</evidence>
<gene>
    <name evidence="2" type="ORF">GEV33_008269</name>
</gene>
<sequence length="1106" mass="123802">MRVSPLWVSKFISGWPGEETSSSCYVYIVVKLFTSKPAKIARESLTIDKESPPTSEGGHQEWRRFVGSIRRKVQRHASTSGGQDQPSSGQAAGESLSRKNSLTQNLFKKEDKKQPVTKQKSIGETTKADLFKALTFKDKSKSASVKHVDSLAAPKQADGQKGVRKSDKTKDSDRSLKSSLSKSKSSANKLKSKEEKGSVKQDDFLKATMRIFLVVSPPVGKLQREPFASGSPELAISKRKSSLPFGVREKIQQQRVNLIETVVLEPSPESTTFQFQHLAPNDRTEVLIKLMKCLVAGIQIRSETVMESAPARQRTAPRSKEDAAATVRIDLAGADVLAAGQADARVDGLMRPAAITNAEGLERCRGRCTTFSKFSAEDGRGACTRRAAPVRPQNKHIYCTQCVLTNAEKSRSLRLVLFAVGRETSTSVVLERVLAKRAKRSKLQTKLNPIDPHTRRSGSQRVSSFCISFVVPGFCENTSLPVRVASSRVDFSIWGPVWRQKSGNYHRIIAFSHYNQLVNYDGKRAGFGKCRGETGNRMCFLLREIYGLRWWWMSGVAIPAANIARFIGAAKKDKSTDTVMAEESFPGFCRESQTSQAVSCRGHIEKYFPNKDFFIVACLSFQVRSRSLNHLDTLEMRQGVVSTTDPALKDSRSEPDCTRPLLAPPSVTPEPVTPTRETPPARKHMLSRSQKSSSECFSVNFEVGDESTWENELFFIAQHGISLQRLPAPHTRFTISQTAPHRFCKTKVRDDSNFLRRHLSEKRSVSNPSEMFSSRLRSQSLNELMLVPPRTIPADLSQHDSRCRLNDSLTKICDLRNIDLSLCDARLHDKETNAETILSFNQDTGHLVGKHIRITGKEHSNKKLSGSLYGNHSRKQSGSYRPRTSSFFSSSTEEPSAVVNSTSSLHDADQSKKQIKQRLTAFFGNSKDTKYEALIEQLDKYSKQGIPNNVSYPPGQCQSVDALHNLEDDWREIVDYSDVTAVEEKLQFFHVHKSSSTSAHALCVISKICHSWIVTPSFTRARHSPGYFRAHNQRYLAIAERQRERIQTNKVSYCRYADEKTGAAETTEPTIEQHAYPHTNPEQVTSQSELKILTRNSNNSRRPCGN</sequence>
<feature type="compositionally biased region" description="Low complexity" evidence="1">
    <location>
        <begin position="177"/>
        <end position="189"/>
    </location>
</feature>
<feature type="compositionally biased region" description="Pro residues" evidence="1">
    <location>
        <begin position="662"/>
        <end position="672"/>
    </location>
</feature>
<feature type="region of interest" description="Disordered" evidence="1">
    <location>
        <begin position="642"/>
        <end position="689"/>
    </location>
</feature>
<feature type="region of interest" description="Disordered" evidence="1">
    <location>
        <begin position="143"/>
        <end position="199"/>
    </location>
</feature>
<keyword evidence="3" id="KW-1185">Reference proteome</keyword>
<organism evidence="2 3">
    <name type="scientific">Tenebrio molitor</name>
    <name type="common">Yellow mealworm beetle</name>
    <dbReference type="NCBI Taxonomy" id="7067"/>
    <lineage>
        <taxon>Eukaryota</taxon>
        <taxon>Metazoa</taxon>
        <taxon>Ecdysozoa</taxon>
        <taxon>Arthropoda</taxon>
        <taxon>Hexapoda</taxon>
        <taxon>Insecta</taxon>
        <taxon>Pterygota</taxon>
        <taxon>Neoptera</taxon>
        <taxon>Endopterygota</taxon>
        <taxon>Coleoptera</taxon>
        <taxon>Polyphaga</taxon>
        <taxon>Cucujiformia</taxon>
        <taxon>Tenebrionidae</taxon>
        <taxon>Tenebrio</taxon>
    </lineage>
</organism>
<feature type="region of interest" description="Disordered" evidence="1">
    <location>
        <begin position="1062"/>
        <end position="1088"/>
    </location>
</feature>
<proteinExistence type="predicted"/>
<evidence type="ECO:0000313" key="2">
    <source>
        <dbReference type="EMBL" id="KAH0814522.1"/>
    </source>
</evidence>
<feature type="compositionally biased region" description="Low complexity" evidence="1">
    <location>
        <begin position="881"/>
        <end position="892"/>
    </location>
</feature>